<evidence type="ECO:0000256" key="1">
    <source>
        <dbReference type="SAM" id="MobiDB-lite"/>
    </source>
</evidence>
<dbReference type="InterPro" id="IPR026950">
    <property type="entry name" value="Caps_assemb_Wzi"/>
</dbReference>
<dbReference type="Pfam" id="PF14052">
    <property type="entry name" value="Caps_assemb_Wzi"/>
    <property type="match status" value="1"/>
</dbReference>
<proteinExistence type="predicted"/>
<reference evidence="2 3" key="1">
    <citation type="submission" date="2020-02" db="EMBL/GenBank/DDBJ databases">
        <title>Comparative genomics of sulfur disproportionating microorganisms.</title>
        <authorList>
            <person name="Ward L.M."/>
            <person name="Bertran E."/>
            <person name="Johnston D.T."/>
        </authorList>
    </citation>
    <scope>NUCLEOTIDE SEQUENCE [LARGE SCALE GENOMIC DNA]</scope>
    <source>
        <strain evidence="2 3">DSM 100025</strain>
    </source>
</reference>
<evidence type="ECO:0000313" key="3">
    <source>
        <dbReference type="Proteomes" id="UP000469346"/>
    </source>
</evidence>
<dbReference type="Gene3D" id="2.40.160.130">
    <property type="entry name" value="Capsule assembly protein Wzi"/>
    <property type="match status" value="1"/>
</dbReference>
<comment type="caution">
    <text evidence="2">The sequence shown here is derived from an EMBL/GenBank/DDBJ whole genome shotgun (WGS) entry which is preliminary data.</text>
</comment>
<dbReference type="RefSeq" id="WP_163298561.1">
    <property type="nucleotide sequence ID" value="NZ_JAAGRR010000055.1"/>
</dbReference>
<keyword evidence="3" id="KW-1185">Reference proteome</keyword>
<name>A0A6N9TMA4_DISTH</name>
<protein>
    <submittedName>
        <fullName evidence="2">Capsule assembly Wzi family protein</fullName>
    </submittedName>
</protein>
<feature type="region of interest" description="Disordered" evidence="1">
    <location>
        <begin position="1"/>
        <end position="49"/>
    </location>
</feature>
<dbReference type="InterPro" id="IPR038636">
    <property type="entry name" value="Wzi_sf"/>
</dbReference>
<dbReference type="AlphaFoldDB" id="A0A6N9TMA4"/>
<organism evidence="2 3">
    <name type="scientific">Dissulfurirhabdus thermomarina</name>
    <dbReference type="NCBI Taxonomy" id="1765737"/>
    <lineage>
        <taxon>Bacteria</taxon>
        <taxon>Deltaproteobacteria</taxon>
        <taxon>Dissulfurirhabdaceae</taxon>
        <taxon>Dissulfurirhabdus</taxon>
    </lineage>
</organism>
<gene>
    <name evidence="2" type="ORF">G3N55_06140</name>
</gene>
<dbReference type="EMBL" id="JAAGRR010000055">
    <property type="protein sequence ID" value="NDY42421.1"/>
    <property type="molecule type" value="Genomic_DNA"/>
</dbReference>
<evidence type="ECO:0000313" key="2">
    <source>
        <dbReference type="EMBL" id="NDY42421.1"/>
    </source>
</evidence>
<sequence>MDRKAPGFRGKGGVGAPPVPRAAGACTLGRGDATIRPGRPATTAPSSPRPGFPARLAVLACLLACLGVAPARAAPWADPGDPVLRHDVQVLADAGLVEGPVTTWPLSWGEISRRLVDLDAAPPPGSAAALSLRRLRERVAEEALAGRFRSEAAAGGLAAARHYLRTFTDVPREKGETRAGLDWMGRYAAFRLRVTGAVAPPDHKRVRLDGSYLSGILGNWALTVGQVERWWGPGWDGSLVLSTNARPLPSVALRRNYADAFETPWLAWIGPWTFVAVLGRFEDGRAVSHARFLGMRFACRPFRKLEIGLSRAAQWGGKGRPSDLETFGKLLIGRDNRGDDHIDVANEPGNQLAGYDLRLVSPVLDLPYALYGQFIGEDEAGMLPSRFVGLAGLEAWGALEGAGLSWRLHVEVADTTAAFYLSEPKWDYAYNHAIYRDGYRYYDRTLGHAMDNDGEMIAAELLLVERGGRSWRLRAARVRMNRNGTGLNPAAPREEGRRTAEIGGAVPIGRHRFLWGGGLRERRTTASGHTAREGFGYLAWEVTF</sequence>
<accession>A0A6N9TMA4</accession>
<dbReference type="Proteomes" id="UP000469346">
    <property type="component" value="Unassembled WGS sequence"/>
</dbReference>